<dbReference type="EMBL" id="CP042909">
    <property type="protein sequence ID" value="QJA06616.1"/>
    <property type="molecule type" value="Genomic_DNA"/>
</dbReference>
<evidence type="ECO:0000313" key="2">
    <source>
        <dbReference type="Proteomes" id="UP000501253"/>
    </source>
</evidence>
<dbReference type="RefSeq" id="WP_168719970.1">
    <property type="nucleotide sequence ID" value="NZ_CP042909.1"/>
</dbReference>
<sequence>MTGKGSVGNWKTWPAGLPKGLFLLGLLLLCGCGLKARTLKESSLSFNRALSEALSEQLLLNLVRLRYGEPPVFLQVTSISTQYGFSGEASVGTDIEEAYPDTYHLGLGFSYALRPTFTFAPLQGKEFARRLLSPIPVEHVVLLLNSGWRADRVLRLCVQRLNHLENAPTASGPTPTEAPRFRKFLQAVSLLEKLREAGKIQFSFAQEKGRLLPVLKVAPEARKLPTLQTVRNLLGLPPAERYYLLGPGTALGSSGIRLETRSLIGVLFYLSNGIEVPEEDLSSGKLPLTRNPDGSPFSWAEVLGDIFRIKTSRSLPEGALIAVRHRGFWFYISDRDFSTKSTFILLGQLFALEASREGGPAPLLTLPIGK</sequence>
<reference evidence="1 2" key="1">
    <citation type="submission" date="2019-08" db="EMBL/GenBank/DDBJ databases">
        <title>Complete genome sequence of Thermosulfurimonas marina SU872T, an anaerobic thermophilic chemolithoautotrophic bacterium isolated from a shallow marine hydrothermal vent.</title>
        <authorList>
            <person name="Allioux M."/>
            <person name="Jebbar M."/>
            <person name="Slobodkina G."/>
            <person name="Slobodkin A."/>
            <person name="Moalic Y."/>
            <person name="Frolova A."/>
            <person name="Shao Z."/>
            <person name="Alain K."/>
        </authorList>
    </citation>
    <scope>NUCLEOTIDE SEQUENCE [LARGE SCALE GENOMIC DNA]</scope>
    <source>
        <strain evidence="1 2">SU872</strain>
    </source>
</reference>
<gene>
    <name evidence="1" type="ORF">FVE67_07325</name>
</gene>
<dbReference type="AlphaFoldDB" id="A0A6H1WU34"/>
<accession>A0A6H1WU34</accession>
<dbReference type="Proteomes" id="UP000501253">
    <property type="component" value="Chromosome"/>
</dbReference>
<keyword evidence="2" id="KW-1185">Reference proteome</keyword>
<protein>
    <submittedName>
        <fullName evidence="1">Uncharacterized protein</fullName>
    </submittedName>
</protein>
<name>A0A6H1WU34_9BACT</name>
<evidence type="ECO:0000313" key="1">
    <source>
        <dbReference type="EMBL" id="QJA06616.1"/>
    </source>
</evidence>
<organism evidence="1 2">
    <name type="scientific">Thermosulfurimonas marina</name>
    <dbReference type="NCBI Taxonomy" id="2047767"/>
    <lineage>
        <taxon>Bacteria</taxon>
        <taxon>Pseudomonadati</taxon>
        <taxon>Thermodesulfobacteriota</taxon>
        <taxon>Thermodesulfobacteria</taxon>
        <taxon>Thermodesulfobacteriales</taxon>
        <taxon>Thermodesulfobacteriaceae</taxon>
        <taxon>Thermosulfurimonas</taxon>
    </lineage>
</organism>
<dbReference type="PROSITE" id="PS51257">
    <property type="entry name" value="PROKAR_LIPOPROTEIN"/>
    <property type="match status" value="1"/>
</dbReference>
<dbReference type="KEGG" id="tmai:FVE67_07325"/>
<proteinExistence type="predicted"/>